<dbReference type="CDD" id="cd17341">
    <property type="entry name" value="MFS_NRT2_like"/>
    <property type="match status" value="1"/>
</dbReference>
<dbReference type="SUPFAM" id="SSF103473">
    <property type="entry name" value="MFS general substrate transporter"/>
    <property type="match status" value="1"/>
</dbReference>
<dbReference type="Pfam" id="PF07690">
    <property type="entry name" value="MFS_1"/>
    <property type="match status" value="1"/>
</dbReference>
<evidence type="ECO:0000313" key="8">
    <source>
        <dbReference type="Proteomes" id="UP001501237"/>
    </source>
</evidence>
<comment type="subcellular location">
    <subcellularLocation>
        <location evidence="1">Membrane</location>
        <topology evidence="1">Multi-pass membrane protein</topology>
    </subcellularLocation>
</comment>
<dbReference type="InterPro" id="IPR036259">
    <property type="entry name" value="MFS_trans_sf"/>
</dbReference>
<comment type="similarity">
    <text evidence="2">Belongs to the major facilitator superfamily. Nitrate/nitrite porter (TC 2.A.1.8) family.</text>
</comment>
<evidence type="ECO:0000256" key="2">
    <source>
        <dbReference type="ARBA" id="ARBA00008432"/>
    </source>
</evidence>
<keyword evidence="5 6" id="KW-0472">Membrane</keyword>
<keyword evidence="8" id="KW-1185">Reference proteome</keyword>
<gene>
    <name evidence="7" type="ORF">GCM10010468_02820</name>
</gene>
<dbReference type="PANTHER" id="PTHR23515">
    <property type="entry name" value="HIGH-AFFINITY NITRATE TRANSPORTER 2.3"/>
    <property type="match status" value="1"/>
</dbReference>
<comment type="caution">
    <text evidence="7">The sequence shown here is derived from an EMBL/GenBank/DDBJ whole genome shotgun (WGS) entry which is preliminary data.</text>
</comment>
<feature type="transmembrane region" description="Helical" evidence="6">
    <location>
        <begin position="390"/>
        <end position="409"/>
    </location>
</feature>
<evidence type="ECO:0000256" key="3">
    <source>
        <dbReference type="ARBA" id="ARBA00022692"/>
    </source>
</evidence>
<feature type="transmembrane region" description="Helical" evidence="6">
    <location>
        <begin position="421"/>
        <end position="444"/>
    </location>
</feature>
<dbReference type="InterPro" id="IPR011701">
    <property type="entry name" value="MFS"/>
</dbReference>
<feature type="transmembrane region" description="Helical" evidence="6">
    <location>
        <begin position="109"/>
        <end position="128"/>
    </location>
</feature>
<evidence type="ECO:0000313" key="7">
    <source>
        <dbReference type="EMBL" id="GAA3193497.1"/>
    </source>
</evidence>
<feature type="transmembrane region" description="Helical" evidence="6">
    <location>
        <begin position="334"/>
        <end position="354"/>
    </location>
</feature>
<keyword evidence="3 6" id="KW-0812">Transmembrane</keyword>
<accession>A0ABP6Q1V3</accession>
<evidence type="ECO:0000256" key="6">
    <source>
        <dbReference type="SAM" id="Phobius"/>
    </source>
</evidence>
<name>A0ABP6Q1V3_9ACTN</name>
<dbReference type="RefSeq" id="WP_344821280.1">
    <property type="nucleotide sequence ID" value="NZ_BAAAUV010000001.1"/>
</dbReference>
<proteinExistence type="inferred from homology"/>
<organism evidence="7 8">
    <name type="scientific">Actinocorallia longicatena</name>
    <dbReference type="NCBI Taxonomy" id="111803"/>
    <lineage>
        <taxon>Bacteria</taxon>
        <taxon>Bacillati</taxon>
        <taxon>Actinomycetota</taxon>
        <taxon>Actinomycetes</taxon>
        <taxon>Streptosporangiales</taxon>
        <taxon>Thermomonosporaceae</taxon>
        <taxon>Actinocorallia</taxon>
    </lineage>
</organism>
<feature type="transmembrane region" description="Helical" evidence="6">
    <location>
        <begin position="247"/>
        <end position="271"/>
    </location>
</feature>
<feature type="transmembrane region" description="Helical" evidence="6">
    <location>
        <begin position="134"/>
        <end position="158"/>
    </location>
</feature>
<dbReference type="Proteomes" id="UP001501237">
    <property type="component" value="Unassembled WGS sequence"/>
</dbReference>
<dbReference type="Gene3D" id="1.20.1250.20">
    <property type="entry name" value="MFS general substrate transporter like domains"/>
    <property type="match status" value="1"/>
</dbReference>
<dbReference type="EMBL" id="BAAAUV010000001">
    <property type="protein sequence ID" value="GAA3193497.1"/>
    <property type="molecule type" value="Genomic_DNA"/>
</dbReference>
<evidence type="ECO:0000256" key="5">
    <source>
        <dbReference type="ARBA" id="ARBA00023136"/>
    </source>
</evidence>
<sequence length="465" mass="49243">MTTVFEARADQAAPESGKGRWIERWEPDDAAFWAATGKRIAVRNLMFSVLTEHLGFCVWLLWSIAVLNLPKGMFTTSQVLWLTTTPNLVGALIRIPYTFAPARFGGRNWTVVSGLLLLIPTGLFVYAVENLDSLPFGVLLLIAATTGLGGGNFASSMANITHFYPASKQGLPLGLNAAGGNLGTSVTQLCMPPLIVAFGLVAVGWVWMPLVLLAAAGSYFFMNNLRTATTAYTVGEMVSICGRAQTWIMSVLYIGTFGSFIGYAFSFGVLIKAQFPDVKGANFIWLGAFVGSFARPVGGWLADRFGGARVTMIVFFAMTAGIGAVAYAVEAGNWALFLGAFLFVFAATGLGNGSTYRMIPAIFRIQALSRADATDEAAVARASAAGRRHAAAAIGICSAVGALGGVLIQQAFRISIETTKGIAPALIGLAVFYALCMITTWALYLRKRGITAAETGRSSLAEAGV</sequence>
<evidence type="ECO:0000256" key="1">
    <source>
        <dbReference type="ARBA" id="ARBA00004141"/>
    </source>
</evidence>
<feature type="transmembrane region" description="Helical" evidence="6">
    <location>
        <begin position="195"/>
        <end position="221"/>
    </location>
</feature>
<feature type="transmembrane region" description="Helical" evidence="6">
    <location>
        <begin position="45"/>
        <end position="67"/>
    </location>
</feature>
<feature type="transmembrane region" description="Helical" evidence="6">
    <location>
        <begin position="283"/>
        <end position="302"/>
    </location>
</feature>
<dbReference type="InterPro" id="IPR044772">
    <property type="entry name" value="NO3_transporter"/>
</dbReference>
<protein>
    <submittedName>
        <fullName evidence="7">MFS transporter</fullName>
    </submittedName>
</protein>
<keyword evidence="4 6" id="KW-1133">Transmembrane helix</keyword>
<reference evidence="8" key="1">
    <citation type="journal article" date="2019" name="Int. J. Syst. Evol. Microbiol.">
        <title>The Global Catalogue of Microorganisms (GCM) 10K type strain sequencing project: providing services to taxonomists for standard genome sequencing and annotation.</title>
        <authorList>
            <consortium name="The Broad Institute Genomics Platform"/>
            <consortium name="The Broad Institute Genome Sequencing Center for Infectious Disease"/>
            <person name="Wu L."/>
            <person name="Ma J."/>
        </authorList>
    </citation>
    <scope>NUCLEOTIDE SEQUENCE [LARGE SCALE GENOMIC DNA]</scope>
    <source>
        <strain evidence="8">JCM 9377</strain>
    </source>
</reference>
<feature type="transmembrane region" description="Helical" evidence="6">
    <location>
        <begin position="309"/>
        <end position="328"/>
    </location>
</feature>
<evidence type="ECO:0000256" key="4">
    <source>
        <dbReference type="ARBA" id="ARBA00022989"/>
    </source>
</evidence>